<keyword evidence="5" id="KW-0597">Phosphoprotein</keyword>
<evidence type="ECO:0000256" key="7">
    <source>
        <dbReference type="ARBA" id="ARBA00023054"/>
    </source>
</evidence>
<evidence type="ECO:0000256" key="8">
    <source>
        <dbReference type="ARBA" id="ARBA00023242"/>
    </source>
</evidence>
<keyword evidence="7" id="KW-0175">Coiled coil</keyword>
<keyword evidence="6" id="KW-0164">Citrullination</keyword>
<name>A0AA85KJ48_TRIRE</name>
<sequence length="94" mass="11199">MTSTVRGKPKSGRTWKDVRTAKHSAMKKDKGLHTAFHIRRKIEEQVKQIRNASLERKKAKDELKRAKRLKEEEKRKRKLENERRSEIVVPHEDS</sequence>
<accession>A0AA85KJ48</accession>
<evidence type="ECO:0000256" key="3">
    <source>
        <dbReference type="ARBA" id="ARBA00016738"/>
    </source>
</evidence>
<evidence type="ECO:0000256" key="2">
    <source>
        <dbReference type="ARBA" id="ARBA00004604"/>
    </source>
</evidence>
<protein>
    <recommendedName>
        <fullName evidence="3">Coiled-coil domain-containing protein 86</fullName>
    </recommendedName>
</protein>
<dbReference type="PANTHER" id="PTHR13557:SF1">
    <property type="entry name" value="COILED-COIL DOMAIN-CONTAINING PROTEIN 86"/>
    <property type="match status" value="1"/>
</dbReference>
<evidence type="ECO:0000313" key="11">
    <source>
        <dbReference type="Proteomes" id="UP000050795"/>
    </source>
</evidence>
<organism evidence="11 12">
    <name type="scientific">Trichobilharzia regenti</name>
    <name type="common">Nasal bird schistosome</name>
    <dbReference type="NCBI Taxonomy" id="157069"/>
    <lineage>
        <taxon>Eukaryota</taxon>
        <taxon>Metazoa</taxon>
        <taxon>Spiralia</taxon>
        <taxon>Lophotrochozoa</taxon>
        <taxon>Platyhelminthes</taxon>
        <taxon>Trematoda</taxon>
        <taxon>Digenea</taxon>
        <taxon>Strigeidida</taxon>
        <taxon>Schistosomatoidea</taxon>
        <taxon>Schistosomatidae</taxon>
        <taxon>Trichobilharzia</taxon>
    </lineage>
</organism>
<feature type="compositionally biased region" description="Basic and acidic residues" evidence="10">
    <location>
        <begin position="14"/>
        <end position="28"/>
    </location>
</feature>
<dbReference type="GO" id="GO:0005694">
    <property type="term" value="C:chromosome"/>
    <property type="evidence" value="ECO:0007669"/>
    <property type="project" value="UniProtKB-SubCell"/>
</dbReference>
<dbReference type="PANTHER" id="PTHR13557">
    <property type="entry name" value="COILED-COIL DOMAIN-CONTAINING PROTEIN 86"/>
    <property type="match status" value="1"/>
</dbReference>
<feature type="region of interest" description="Disordered" evidence="10">
    <location>
        <begin position="56"/>
        <end position="94"/>
    </location>
</feature>
<evidence type="ECO:0000313" key="12">
    <source>
        <dbReference type="WBParaSite" id="TREG1_97770.1"/>
    </source>
</evidence>
<evidence type="ECO:0000256" key="5">
    <source>
        <dbReference type="ARBA" id="ARBA00022553"/>
    </source>
</evidence>
<keyword evidence="4" id="KW-0158">Chromosome</keyword>
<keyword evidence="11" id="KW-1185">Reference proteome</keyword>
<dbReference type="AlphaFoldDB" id="A0AA85KJ48"/>
<dbReference type="GO" id="GO:0005730">
    <property type="term" value="C:nucleolus"/>
    <property type="evidence" value="ECO:0007669"/>
    <property type="project" value="UniProtKB-SubCell"/>
</dbReference>
<comment type="subcellular location">
    <subcellularLocation>
        <location evidence="1">Chromosome</location>
    </subcellularLocation>
    <subcellularLocation>
        <location evidence="2">Nucleus</location>
        <location evidence="2">Nucleolus</location>
    </subcellularLocation>
</comment>
<reference evidence="11" key="1">
    <citation type="submission" date="2022-06" db="EMBL/GenBank/DDBJ databases">
        <authorList>
            <person name="Berger JAMES D."/>
            <person name="Berger JAMES D."/>
        </authorList>
    </citation>
    <scope>NUCLEOTIDE SEQUENCE [LARGE SCALE GENOMIC DNA]</scope>
</reference>
<evidence type="ECO:0000256" key="6">
    <source>
        <dbReference type="ARBA" id="ARBA00022934"/>
    </source>
</evidence>
<dbReference type="WBParaSite" id="TREG1_97770.1">
    <property type="protein sequence ID" value="TREG1_97770.1"/>
    <property type="gene ID" value="TREG1_97770"/>
</dbReference>
<comment type="function">
    <text evidence="9">Required for proper chromosome segregation during mitosis and error-free mitotic progression.</text>
</comment>
<evidence type="ECO:0000256" key="1">
    <source>
        <dbReference type="ARBA" id="ARBA00004286"/>
    </source>
</evidence>
<dbReference type="Proteomes" id="UP000050795">
    <property type="component" value="Unassembled WGS sequence"/>
</dbReference>
<reference evidence="12" key="2">
    <citation type="submission" date="2023-11" db="UniProtKB">
        <authorList>
            <consortium name="WormBaseParasite"/>
        </authorList>
    </citation>
    <scope>IDENTIFICATION</scope>
</reference>
<evidence type="ECO:0000256" key="4">
    <source>
        <dbReference type="ARBA" id="ARBA00022454"/>
    </source>
</evidence>
<dbReference type="InterPro" id="IPR026570">
    <property type="entry name" value="CCDC86"/>
</dbReference>
<evidence type="ECO:0000256" key="10">
    <source>
        <dbReference type="SAM" id="MobiDB-lite"/>
    </source>
</evidence>
<proteinExistence type="predicted"/>
<keyword evidence="8" id="KW-0539">Nucleus</keyword>
<evidence type="ECO:0000256" key="9">
    <source>
        <dbReference type="ARBA" id="ARBA00093307"/>
    </source>
</evidence>
<feature type="region of interest" description="Disordered" evidence="10">
    <location>
        <begin position="1"/>
        <end position="28"/>
    </location>
</feature>